<dbReference type="Proteomes" id="UP000295221">
    <property type="component" value="Unassembled WGS sequence"/>
</dbReference>
<dbReference type="InterPro" id="IPR050736">
    <property type="entry name" value="Sensor_HK_Regulatory"/>
</dbReference>
<evidence type="ECO:0000313" key="10">
    <source>
        <dbReference type="Proteomes" id="UP000295221"/>
    </source>
</evidence>
<keyword evidence="4" id="KW-0808">Transferase</keyword>
<dbReference type="InterPro" id="IPR004358">
    <property type="entry name" value="Sig_transdc_His_kin-like_C"/>
</dbReference>
<comment type="caution">
    <text evidence="9">The sequence shown here is derived from an EMBL/GenBank/DDBJ whole genome shotgun (WGS) entry which is preliminary data.</text>
</comment>
<dbReference type="PANTHER" id="PTHR43711">
    <property type="entry name" value="TWO-COMPONENT HISTIDINE KINASE"/>
    <property type="match status" value="1"/>
</dbReference>
<accession>A0A4V2RWV5</accession>
<dbReference type="AlphaFoldDB" id="A0A4V2RWV5"/>
<evidence type="ECO:0000256" key="4">
    <source>
        <dbReference type="ARBA" id="ARBA00022679"/>
    </source>
</evidence>
<evidence type="ECO:0000256" key="3">
    <source>
        <dbReference type="ARBA" id="ARBA00022553"/>
    </source>
</evidence>
<protein>
    <recommendedName>
        <fullName evidence="2">histidine kinase</fullName>
        <ecNumber evidence="2">2.7.13.3</ecNumber>
    </recommendedName>
</protein>
<dbReference type="InterPro" id="IPR003594">
    <property type="entry name" value="HATPase_dom"/>
</dbReference>
<evidence type="ECO:0000256" key="7">
    <source>
        <dbReference type="SAM" id="Phobius"/>
    </source>
</evidence>
<evidence type="ECO:0000256" key="1">
    <source>
        <dbReference type="ARBA" id="ARBA00000085"/>
    </source>
</evidence>
<reference evidence="9 10" key="1">
    <citation type="submission" date="2019-03" db="EMBL/GenBank/DDBJ databases">
        <title>Genomic Encyclopedia of Type Strains, Phase IV (KMG-IV): sequencing the most valuable type-strain genomes for metagenomic binning, comparative biology and taxonomic classification.</title>
        <authorList>
            <person name="Goeker M."/>
        </authorList>
    </citation>
    <scope>NUCLEOTIDE SEQUENCE [LARGE SCALE GENOMIC DNA]</scope>
    <source>
        <strain evidence="9 10">DSM 24179</strain>
    </source>
</reference>
<evidence type="ECO:0000259" key="8">
    <source>
        <dbReference type="PROSITE" id="PS50109"/>
    </source>
</evidence>
<keyword evidence="6" id="KW-0902">Two-component regulatory system</keyword>
<keyword evidence="5 9" id="KW-0418">Kinase</keyword>
<dbReference type="InterPro" id="IPR036097">
    <property type="entry name" value="HisK_dim/P_sf"/>
</dbReference>
<keyword evidence="3" id="KW-0597">Phosphoprotein</keyword>
<keyword evidence="7" id="KW-1133">Transmembrane helix</keyword>
<dbReference type="SUPFAM" id="SSF55874">
    <property type="entry name" value="ATPase domain of HSP90 chaperone/DNA topoisomerase II/histidine kinase"/>
    <property type="match status" value="1"/>
</dbReference>
<keyword evidence="10" id="KW-1185">Reference proteome</keyword>
<dbReference type="CDD" id="cd00082">
    <property type="entry name" value="HisKA"/>
    <property type="match status" value="1"/>
</dbReference>
<dbReference type="RefSeq" id="WP_132430866.1">
    <property type="nucleotide sequence ID" value="NZ_SLWK01000001.1"/>
</dbReference>
<dbReference type="SMART" id="SM00387">
    <property type="entry name" value="HATPase_c"/>
    <property type="match status" value="1"/>
</dbReference>
<dbReference type="Gene3D" id="3.30.565.10">
    <property type="entry name" value="Histidine kinase-like ATPase, C-terminal domain"/>
    <property type="match status" value="1"/>
</dbReference>
<evidence type="ECO:0000256" key="2">
    <source>
        <dbReference type="ARBA" id="ARBA00012438"/>
    </source>
</evidence>
<dbReference type="InterPro" id="IPR036890">
    <property type="entry name" value="HATPase_C_sf"/>
</dbReference>
<dbReference type="PANTHER" id="PTHR43711:SF1">
    <property type="entry name" value="HISTIDINE KINASE 1"/>
    <property type="match status" value="1"/>
</dbReference>
<dbReference type="Gene3D" id="1.10.287.130">
    <property type="match status" value="1"/>
</dbReference>
<dbReference type="SUPFAM" id="SSF47384">
    <property type="entry name" value="Homodimeric domain of signal transducing histidine kinase"/>
    <property type="match status" value="1"/>
</dbReference>
<dbReference type="InterPro" id="IPR011990">
    <property type="entry name" value="TPR-like_helical_dom_sf"/>
</dbReference>
<feature type="domain" description="Histidine kinase" evidence="8">
    <location>
        <begin position="413"/>
        <end position="632"/>
    </location>
</feature>
<dbReference type="Pfam" id="PF13181">
    <property type="entry name" value="TPR_8"/>
    <property type="match status" value="2"/>
</dbReference>
<evidence type="ECO:0000313" key="9">
    <source>
        <dbReference type="EMBL" id="TCO10391.1"/>
    </source>
</evidence>
<dbReference type="InterPro" id="IPR003661">
    <property type="entry name" value="HisK_dim/P_dom"/>
</dbReference>
<dbReference type="SUPFAM" id="SSF48452">
    <property type="entry name" value="TPR-like"/>
    <property type="match status" value="1"/>
</dbReference>
<dbReference type="PROSITE" id="PS50109">
    <property type="entry name" value="HIS_KIN"/>
    <property type="match status" value="1"/>
</dbReference>
<dbReference type="EMBL" id="SLWK01000001">
    <property type="protein sequence ID" value="TCO10391.1"/>
    <property type="molecule type" value="Genomic_DNA"/>
</dbReference>
<sequence length="647" mass="73848">MFRQPIILAMFLSLTFICYGRNRVAVDSCLQILNSQTNLSIDEQSRLILKIIQNSDYEDPFFDYTSQLREIAEKSGDTYYLFYSWYEEGQALINKGSYEDATSHLIKSLEIARENNLIEETGLAKYALSVVFYTTNNHEAAIRYIKDAINIYSKLDQSHHFLGGSYYQLGNIYLVLKEPDSALYNYHLASQHFDPDIAPHAFAYIQGNIGTIHFQQNRTDSARANLNKAISILSELNDYLALVPLLIYNSQNEIISGNNQKALKLANDAMKHARVAKSAERKRDAYKNMAKIYFENHDFQNAYMNLIRYMHLSDSIINLETITEMANLRTDYEIGLKQAEVDQLIVTNRYASRIILLVTFTLILVTFFLFVIWRQNRQKNLLNLELRQKADELIINKRELEISNQSKDKLFSILAHDLRGPVGAITSLSRYLLEALNNNNMKDAKEIAFSMSDASKQVTFLLNNLLHWSISQQNIYLPVKKPLNMTDLVTHIIQLYKPTAIEKDIEITYSSPYFEIIAETDTNCWATIIRNLLNNAIKFTEKGGTINISLNHHSGKLWLEVKDSGIGMTKSQIDSLFKPDSIKSSWGTMNEKGQGLGLILVHDFVTINKGTIEVDSKPNHGTVFVVAIPADLLKKGENSEIITNVKK</sequence>
<dbReference type="SMART" id="SM00388">
    <property type="entry name" value="HisKA"/>
    <property type="match status" value="1"/>
</dbReference>
<gene>
    <name evidence="9" type="ORF">EV194_10121</name>
</gene>
<dbReference type="InterPro" id="IPR019734">
    <property type="entry name" value="TPR_rpt"/>
</dbReference>
<dbReference type="SMART" id="SM00028">
    <property type="entry name" value="TPR"/>
    <property type="match status" value="5"/>
</dbReference>
<proteinExistence type="predicted"/>
<keyword evidence="7" id="KW-0472">Membrane</keyword>
<comment type="catalytic activity">
    <reaction evidence="1">
        <text>ATP + protein L-histidine = ADP + protein N-phospho-L-histidine.</text>
        <dbReference type="EC" id="2.7.13.3"/>
    </reaction>
</comment>
<dbReference type="EC" id="2.7.13.3" evidence="2"/>
<feature type="transmembrane region" description="Helical" evidence="7">
    <location>
        <begin position="354"/>
        <end position="373"/>
    </location>
</feature>
<dbReference type="Pfam" id="PF02518">
    <property type="entry name" value="HATPase_c"/>
    <property type="match status" value="1"/>
</dbReference>
<dbReference type="OrthoDB" id="1116352at2"/>
<dbReference type="InterPro" id="IPR005467">
    <property type="entry name" value="His_kinase_dom"/>
</dbReference>
<keyword evidence="7" id="KW-0812">Transmembrane</keyword>
<organism evidence="9 10">
    <name type="scientific">Natronoflexus pectinivorans</name>
    <dbReference type="NCBI Taxonomy" id="682526"/>
    <lineage>
        <taxon>Bacteria</taxon>
        <taxon>Pseudomonadati</taxon>
        <taxon>Bacteroidota</taxon>
        <taxon>Bacteroidia</taxon>
        <taxon>Marinilabiliales</taxon>
        <taxon>Marinilabiliaceae</taxon>
        <taxon>Natronoflexus</taxon>
    </lineage>
</organism>
<name>A0A4V2RWV5_9BACT</name>
<dbReference type="Gene3D" id="1.25.40.10">
    <property type="entry name" value="Tetratricopeptide repeat domain"/>
    <property type="match status" value="2"/>
</dbReference>
<evidence type="ECO:0000256" key="6">
    <source>
        <dbReference type="ARBA" id="ARBA00023012"/>
    </source>
</evidence>
<dbReference type="GO" id="GO:0000155">
    <property type="term" value="F:phosphorelay sensor kinase activity"/>
    <property type="evidence" value="ECO:0007669"/>
    <property type="project" value="InterPro"/>
</dbReference>
<evidence type="ECO:0000256" key="5">
    <source>
        <dbReference type="ARBA" id="ARBA00022777"/>
    </source>
</evidence>
<dbReference type="PRINTS" id="PR00344">
    <property type="entry name" value="BCTRLSENSOR"/>
</dbReference>